<comment type="caution">
    <text evidence="2">The sequence shown here is derived from an EMBL/GenBank/DDBJ whole genome shotgun (WGS) entry which is preliminary data.</text>
</comment>
<evidence type="ECO:0000313" key="2">
    <source>
        <dbReference type="EMBL" id="GEP12186.1"/>
    </source>
</evidence>
<dbReference type="Proteomes" id="UP000321750">
    <property type="component" value="Unassembled WGS sequence"/>
</dbReference>
<evidence type="ECO:0000256" key="1">
    <source>
        <dbReference type="SAM" id="MobiDB-lite"/>
    </source>
</evidence>
<dbReference type="EMBL" id="BJZV01000032">
    <property type="protein sequence ID" value="GEP12186.1"/>
    <property type="molecule type" value="Genomic_DNA"/>
</dbReference>
<name>A0A512JQE9_9HYPH</name>
<keyword evidence="3" id="KW-1185">Reference proteome</keyword>
<reference evidence="2 3" key="1">
    <citation type="submission" date="2019-07" db="EMBL/GenBank/DDBJ databases">
        <title>Whole genome shotgun sequence of Methylobacterium gnaphalii NBRC 107716.</title>
        <authorList>
            <person name="Hosoyama A."/>
            <person name="Uohara A."/>
            <person name="Ohji S."/>
            <person name="Ichikawa N."/>
        </authorList>
    </citation>
    <scope>NUCLEOTIDE SEQUENCE [LARGE SCALE GENOMIC DNA]</scope>
    <source>
        <strain evidence="2 3">NBRC 107716</strain>
    </source>
</reference>
<proteinExistence type="predicted"/>
<dbReference type="AlphaFoldDB" id="A0A512JQE9"/>
<accession>A0A512JQE9</accession>
<feature type="compositionally biased region" description="Low complexity" evidence="1">
    <location>
        <begin position="1"/>
        <end position="18"/>
    </location>
</feature>
<protein>
    <submittedName>
        <fullName evidence="2">Uncharacterized protein</fullName>
    </submittedName>
</protein>
<gene>
    <name evidence="2" type="ORF">MGN01_40310</name>
</gene>
<evidence type="ECO:0000313" key="3">
    <source>
        <dbReference type="Proteomes" id="UP000321750"/>
    </source>
</evidence>
<feature type="compositionally biased region" description="Polar residues" evidence="1">
    <location>
        <begin position="27"/>
        <end position="36"/>
    </location>
</feature>
<feature type="region of interest" description="Disordered" evidence="1">
    <location>
        <begin position="1"/>
        <end position="44"/>
    </location>
</feature>
<organism evidence="2 3">
    <name type="scientific">Methylobacterium gnaphalii</name>
    <dbReference type="NCBI Taxonomy" id="1010610"/>
    <lineage>
        <taxon>Bacteria</taxon>
        <taxon>Pseudomonadati</taxon>
        <taxon>Pseudomonadota</taxon>
        <taxon>Alphaproteobacteria</taxon>
        <taxon>Hyphomicrobiales</taxon>
        <taxon>Methylobacteriaceae</taxon>
        <taxon>Methylobacterium</taxon>
    </lineage>
</organism>
<sequence>MALGAAIAPAATHPNAAARGTVVGETGATSPQSKTIASRRGKSGEDAVRIITVAMRHPGAMIKVLARRRSPSATARCAGSKRR</sequence>